<accession>A0A6J5L8L2</accession>
<sequence>MKINEIVTEGTLRKGAQNATPDMQTWPALNNNNSPYAAYRFGMALAGSPAFDEGMDKEGPIGGDFTTIGYTSADQEILDGAAKKMGVFATQKTSKGSRENKSVTTTSPVRQVGPIILNKKK</sequence>
<gene>
    <name evidence="2" type="ORF">UFOVP112_178</name>
</gene>
<dbReference type="EMBL" id="LR796233">
    <property type="protein sequence ID" value="CAB4129080.1"/>
    <property type="molecule type" value="Genomic_DNA"/>
</dbReference>
<name>A0A6J5L8L2_9CAUD</name>
<reference evidence="2" key="1">
    <citation type="submission" date="2020-04" db="EMBL/GenBank/DDBJ databases">
        <authorList>
            <person name="Chiriac C."/>
            <person name="Salcher M."/>
            <person name="Ghai R."/>
            <person name="Kavagutti S V."/>
        </authorList>
    </citation>
    <scope>NUCLEOTIDE SEQUENCE</scope>
</reference>
<proteinExistence type="predicted"/>
<evidence type="ECO:0000256" key="1">
    <source>
        <dbReference type="SAM" id="MobiDB-lite"/>
    </source>
</evidence>
<feature type="region of interest" description="Disordered" evidence="1">
    <location>
        <begin position="92"/>
        <end position="121"/>
    </location>
</feature>
<organism evidence="2">
    <name type="scientific">uncultured Caudovirales phage</name>
    <dbReference type="NCBI Taxonomy" id="2100421"/>
    <lineage>
        <taxon>Viruses</taxon>
        <taxon>Duplodnaviria</taxon>
        <taxon>Heunggongvirae</taxon>
        <taxon>Uroviricota</taxon>
        <taxon>Caudoviricetes</taxon>
        <taxon>Peduoviridae</taxon>
        <taxon>Maltschvirus</taxon>
        <taxon>Maltschvirus maltsch</taxon>
    </lineage>
</organism>
<evidence type="ECO:0000313" key="2">
    <source>
        <dbReference type="EMBL" id="CAB4129080.1"/>
    </source>
</evidence>
<protein>
    <submittedName>
        <fullName evidence="2">Uncharacterized protein</fullName>
    </submittedName>
</protein>